<gene>
    <name evidence="2" type="ORF">RJ640_026580</name>
</gene>
<evidence type="ECO:0000256" key="1">
    <source>
        <dbReference type="SAM" id="MobiDB-lite"/>
    </source>
</evidence>
<protein>
    <submittedName>
        <fullName evidence="2">Uncharacterized protein</fullName>
    </submittedName>
</protein>
<keyword evidence="3" id="KW-1185">Reference proteome</keyword>
<dbReference type="EMBL" id="JAVXUO010000628">
    <property type="protein sequence ID" value="KAK2990692.1"/>
    <property type="molecule type" value="Genomic_DNA"/>
</dbReference>
<evidence type="ECO:0000313" key="2">
    <source>
        <dbReference type="EMBL" id="KAK2990692.1"/>
    </source>
</evidence>
<organism evidence="2 3">
    <name type="scientific">Escallonia rubra</name>
    <dbReference type="NCBI Taxonomy" id="112253"/>
    <lineage>
        <taxon>Eukaryota</taxon>
        <taxon>Viridiplantae</taxon>
        <taxon>Streptophyta</taxon>
        <taxon>Embryophyta</taxon>
        <taxon>Tracheophyta</taxon>
        <taxon>Spermatophyta</taxon>
        <taxon>Magnoliopsida</taxon>
        <taxon>eudicotyledons</taxon>
        <taxon>Gunneridae</taxon>
        <taxon>Pentapetalae</taxon>
        <taxon>asterids</taxon>
        <taxon>campanulids</taxon>
        <taxon>Escalloniales</taxon>
        <taxon>Escalloniaceae</taxon>
        <taxon>Escallonia</taxon>
    </lineage>
</organism>
<reference evidence="2" key="1">
    <citation type="submission" date="2022-12" db="EMBL/GenBank/DDBJ databases">
        <title>Draft genome assemblies for two species of Escallonia (Escalloniales).</title>
        <authorList>
            <person name="Chanderbali A."/>
            <person name="Dervinis C."/>
            <person name="Anghel I."/>
            <person name="Soltis D."/>
            <person name="Soltis P."/>
            <person name="Zapata F."/>
        </authorList>
    </citation>
    <scope>NUCLEOTIDE SEQUENCE</scope>
    <source>
        <strain evidence="2">UCBG92.1500</strain>
        <tissue evidence="2">Leaf</tissue>
    </source>
</reference>
<comment type="caution">
    <text evidence="2">The sequence shown here is derived from an EMBL/GenBank/DDBJ whole genome shotgun (WGS) entry which is preliminary data.</text>
</comment>
<evidence type="ECO:0000313" key="3">
    <source>
        <dbReference type="Proteomes" id="UP001187471"/>
    </source>
</evidence>
<dbReference type="AlphaFoldDB" id="A0AA88UVF8"/>
<proteinExistence type="predicted"/>
<dbReference type="Proteomes" id="UP001187471">
    <property type="component" value="Unassembled WGS sequence"/>
</dbReference>
<feature type="compositionally biased region" description="Basic and acidic residues" evidence="1">
    <location>
        <begin position="14"/>
        <end position="23"/>
    </location>
</feature>
<name>A0AA88UVF8_9ASTE</name>
<feature type="region of interest" description="Disordered" evidence="1">
    <location>
        <begin position="1"/>
        <end position="45"/>
    </location>
</feature>
<sequence>YDNNSSSIASAPARSDDPAWAHDDDSEDSVVSADSDGNAGKKGKEVAVTSKRKKISSFFAPRITLGSQLSKKNCILWYDANVPFNRAHSKYYQPMFDAALAVGPGFKALSFHDLRRNLLRTLPAVFLILEFFFKPSFKKQKEVIRGLLSTITALVPDDYMQD</sequence>
<accession>A0AA88UVF8</accession>
<feature type="non-terminal residue" evidence="2">
    <location>
        <position position="1"/>
    </location>
</feature>